<feature type="region of interest" description="Disordered" evidence="1">
    <location>
        <begin position="280"/>
        <end position="339"/>
    </location>
</feature>
<dbReference type="PANTHER" id="PTHR36109:SF2">
    <property type="entry name" value="MEMBRANE PROTEIN"/>
    <property type="match status" value="1"/>
</dbReference>
<dbReference type="PANTHER" id="PTHR36109">
    <property type="entry name" value="MEMBRANE PROTEIN-RELATED"/>
    <property type="match status" value="1"/>
</dbReference>
<sequence>MDKRVVGVFDNGDEAVRAIDDLKAQGYDRDAISVVARDRDDIDDIHDETGTKTEEGLATGAATGGVLGGLAGFLAGVGALAIPGVGPILAAGPIAATLTGAAVGAGAGGLTGALIGMGIPEDEADRYERDVKSGKILVLVDEDERNLGAGRTGAVTGNTNDWSGSTTMDDPTMRTGNEFGTGTVDANYDTLGGNLNTRDDRNPTNWSDDSVSGMMSGGSSVGRSSMMDDYPVGSTDRYDTKGAAFGTDEDTVMGGAGGNSTMGTGGNATMGTGAGYNAGLGSDPNFSNVPNANPESSMGDSMISNDPFRGTDDTLRETNKNRDSFDDRFRGEGRDNSKR</sequence>
<comment type="caution">
    <text evidence="3">The sequence shown here is derived from an EMBL/GenBank/DDBJ whole genome shotgun (WGS) entry which is preliminary data.</text>
</comment>
<keyword evidence="4" id="KW-1185">Reference proteome</keyword>
<evidence type="ECO:0000256" key="1">
    <source>
        <dbReference type="SAM" id="MobiDB-lite"/>
    </source>
</evidence>
<reference evidence="3 4" key="1">
    <citation type="submission" date="2018-07" db="EMBL/GenBank/DDBJ databases">
        <title>Bacillus sp. YLB-04 draft genome sequence.</title>
        <authorList>
            <person name="Yu L."/>
            <person name="Tang X."/>
        </authorList>
    </citation>
    <scope>NUCLEOTIDE SEQUENCE [LARGE SCALE GENOMIC DNA]</scope>
    <source>
        <strain evidence="3 4">YLB-04</strain>
    </source>
</reference>
<dbReference type="EMBL" id="QNQT01000004">
    <property type="protein sequence ID" value="RDU36766.1"/>
    <property type="molecule type" value="Genomic_DNA"/>
</dbReference>
<gene>
    <name evidence="3" type="ORF">DRW41_11990</name>
</gene>
<evidence type="ECO:0000259" key="2">
    <source>
        <dbReference type="Pfam" id="PF11181"/>
    </source>
</evidence>
<accession>A0A3D8GRR0</accession>
<feature type="compositionally biased region" description="Basic and acidic residues" evidence="1">
    <location>
        <begin position="309"/>
        <end position="339"/>
    </location>
</feature>
<feature type="region of interest" description="Disordered" evidence="1">
    <location>
        <begin position="193"/>
        <end position="225"/>
    </location>
</feature>
<dbReference type="RefSeq" id="WP_115452239.1">
    <property type="nucleotide sequence ID" value="NZ_QNQT01000004.1"/>
</dbReference>
<feature type="compositionally biased region" description="Polar residues" evidence="1">
    <location>
        <begin position="155"/>
        <end position="172"/>
    </location>
</feature>
<feature type="domain" description="General stress protein 17M-like" evidence="2">
    <location>
        <begin position="5"/>
        <end position="74"/>
    </location>
</feature>
<proteinExistence type="predicted"/>
<name>A0A3D8GRR0_9BACI</name>
<dbReference type="InterPro" id="IPR052948">
    <property type="entry name" value="Low_temp-induced_all0457"/>
</dbReference>
<dbReference type="OrthoDB" id="118405at2"/>
<dbReference type="InterPro" id="IPR025889">
    <property type="entry name" value="GSP17M-like_dom"/>
</dbReference>
<evidence type="ECO:0000313" key="4">
    <source>
        <dbReference type="Proteomes" id="UP000257144"/>
    </source>
</evidence>
<organism evidence="3 4">
    <name type="scientific">Neobacillus piezotolerans</name>
    <dbReference type="NCBI Taxonomy" id="2259171"/>
    <lineage>
        <taxon>Bacteria</taxon>
        <taxon>Bacillati</taxon>
        <taxon>Bacillota</taxon>
        <taxon>Bacilli</taxon>
        <taxon>Bacillales</taxon>
        <taxon>Bacillaceae</taxon>
        <taxon>Neobacillus</taxon>
    </lineage>
</organism>
<evidence type="ECO:0000313" key="3">
    <source>
        <dbReference type="EMBL" id="RDU36766.1"/>
    </source>
</evidence>
<feature type="region of interest" description="Disordered" evidence="1">
    <location>
        <begin position="149"/>
        <end position="172"/>
    </location>
</feature>
<dbReference type="AlphaFoldDB" id="A0A3D8GRR0"/>
<feature type="compositionally biased region" description="Polar residues" evidence="1">
    <location>
        <begin position="284"/>
        <end position="304"/>
    </location>
</feature>
<protein>
    <recommendedName>
        <fullName evidence="2">General stress protein 17M-like domain-containing protein</fullName>
    </recommendedName>
</protein>
<dbReference type="Proteomes" id="UP000257144">
    <property type="component" value="Unassembled WGS sequence"/>
</dbReference>
<dbReference type="Pfam" id="PF11181">
    <property type="entry name" value="YflT"/>
    <property type="match status" value="1"/>
</dbReference>